<dbReference type="SUPFAM" id="SSF53335">
    <property type="entry name" value="S-adenosyl-L-methionine-dependent methyltransferases"/>
    <property type="match status" value="1"/>
</dbReference>
<dbReference type="RefSeq" id="WP_144308783.1">
    <property type="nucleotide sequence ID" value="NZ_VMNK01000005.1"/>
</dbReference>
<comment type="function">
    <text evidence="5 11">Specifically methylates the uridine in position 2552 of 23S rRNA at the 2'-O position of the ribose in the fully assembled 50S ribosomal subunit.</text>
</comment>
<evidence type="ECO:0000313" key="14">
    <source>
        <dbReference type="EMBL" id="TVO58008.1"/>
    </source>
</evidence>
<dbReference type="Proteomes" id="UP000319502">
    <property type="component" value="Unassembled WGS sequence"/>
</dbReference>
<dbReference type="OrthoDB" id="9790080at2"/>
<keyword evidence="15" id="KW-1185">Reference proteome</keyword>
<dbReference type="InterPro" id="IPR002877">
    <property type="entry name" value="RNA_MeTrfase_FtsJ_dom"/>
</dbReference>
<keyword evidence="11" id="KW-0963">Cytoplasm</keyword>
<evidence type="ECO:0000313" key="15">
    <source>
        <dbReference type="Proteomes" id="UP000319502"/>
    </source>
</evidence>
<dbReference type="EC" id="2.1.1.166" evidence="6 11"/>
<evidence type="ECO:0000256" key="6">
    <source>
        <dbReference type="ARBA" id="ARBA00038861"/>
    </source>
</evidence>
<keyword evidence="3 11" id="KW-0808">Transferase</keyword>
<evidence type="ECO:0000259" key="13">
    <source>
        <dbReference type="Pfam" id="PF01728"/>
    </source>
</evidence>
<evidence type="ECO:0000256" key="1">
    <source>
        <dbReference type="ARBA" id="ARBA00022552"/>
    </source>
</evidence>
<feature type="binding site" evidence="11">
    <location>
        <position position="121"/>
    </location>
    <ligand>
        <name>S-adenosyl-L-methionine</name>
        <dbReference type="ChEBI" id="CHEBI:59789"/>
    </ligand>
</feature>
<feature type="binding site" evidence="11">
    <location>
        <position position="80"/>
    </location>
    <ligand>
        <name>S-adenosyl-L-methionine</name>
        <dbReference type="ChEBI" id="CHEBI:59789"/>
    </ligand>
</feature>
<protein>
    <recommendedName>
        <fullName evidence="7 11">Ribosomal RNA large subunit methyltransferase E</fullName>
        <ecNumber evidence="6 11">2.1.1.166</ecNumber>
    </recommendedName>
    <alternativeName>
        <fullName evidence="9 11">23S rRNA Um2552 methyltransferase</fullName>
    </alternativeName>
    <alternativeName>
        <fullName evidence="8 11">rRNA (uridine-2'-O-)-methyltransferase</fullName>
    </alternativeName>
</protein>
<reference evidence="14 15" key="1">
    <citation type="submission" date="2019-07" db="EMBL/GenBank/DDBJ databases">
        <title>The pathways for chlorine oxyanion respiration interact through the shared metabolite chlorate.</title>
        <authorList>
            <person name="Barnum T.P."/>
            <person name="Cheng Y."/>
            <person name="Hill K.A."/>
            <person name="Lucas L.N."/>
            <person name="Carlson H.K."/>
            <person name="Coates J.D."/>
        </authorList>
    </citation>
    <scope>NUCLEOTIDE SEQUENCE [LARGE SCALE GENOMIC DNA]</scope>
    <source>
        <strain evidence="14 15">SFB-3</strain>
    </source>
</reference>
<comment type="similarity">
    <text evidence="11">Belongs to the class I-like SAM-binding methyltransferase superfamily. RNA methyltransferase RlmE family.</text>
</comment>
<comment type="subcellular location">
    <subcellularLocation>
        <location evidence="11">Cytoplasm</location>
    </subcellularLocation>
</comment>
<evidence type="ECO:0000256" key="12">
    <source>
        <dbReference type="PIRSR" id="PIRSR005461-1"/>
    </source>
</evidence>
<comment type="catalytic activity">
    <reaction evidence="10 11">
        <text>uridine(2552) in 23S rRNA + S-adenosyl-L-methionine = 2'-O-methyluridine(2552) in 23S rRNA + S-adenosyl-L-homocysteine + H(+)</text>
        <dbReference type="Rhea" id="RHEA:42720"/>
        <dbReference type="Rhea" id="RHEA-COMP:10202"/>
        <dbReference type="Rhea" id="RHEA-COMP:10203"/>
        <dbReference type="ChEBI" id="CHEBI:15378"/>
        <dbReference type="ChEBI" id="CHEBI:57856"/>
        <dbReference type="ChEBI" id="CHEBI:59789"/>
        <dbReference type="ChEBI" id="CHEBI:65315"/>
        <dbReference type="ChEBI" id="CHEBI:74478"/>
        <dbReference type="EC" id="2.1.1.166"/>
    </reaction>
</comment>
<dbReference type="InterPro" id="IPR029063">
    <property type="entry name" value="SAM-dependent_MTases_sf"/>
</dbReference>
<feature type="binding site" evidence="11">
    <location>
        <position position="62"/>
    </location>
    <ligand>
        <name>S-adenosyl-L-methionine</name>
        <dbReference type="ChEBI" id="CHEBI:59789"/>
    </ligand>
</feature>
<dbReference type="InterPro" id="IPR050082">
    <property type="entry name" value="RNA_methyltr_RlmE"/>
</dbReference>
<feature type="active site" description="Proton acceptor" evidence="11 12">
    <location>
        <position position="161"/>
    </location>
</feature>
<dbReference type="InterPro" id="IPR015507">
    <property type="entry name" value="rRNA-MeTfrase_E"/>
</dbReference>
<dbReference type="FunFam" id="3.40.50.150:FF:000005">
    <property type="entry name" value="Ribosomal RNA large subunit methyltransferase E"/>
    <property type="match status" value="1"/>
</dbReference>
<keyword evidence="2 11" id="KW-0489">Methyltransferase</keyword>
<evidence type="ECO:0000256" key="5">
    <source>
        <dbReference type="ARBA" id="ARBA00037569"/>
    </source>
</evidence>
<evidence type="ECO:0000256" key="10">
    <source>
        <dbReference type="ARBA" id="ARBA00048970"/>
    </source>
</evidence>
<keyword evidence="4 11" id="KW-0949">S-adenosyl-L-methionine</keyword>
<proteinExistence type="inferred from homology"/>
<evidence type="ECO:0000256" key="11">
    <source>
        <dbReference type="HAMAP-Rule" id="MF_01547"/>
    </source>
</evidence>
<dbReference type="GO" id="GO:0005737">
    <property type="term" value="C:cytoplasm"/>
    <property type="evidence" value="ECO:0007669"/>
    <property type="project" value="UniProtKB-SubCell"/>
</dbReference>
<dbReference type="EMBL" id="VMNK01000005">
    <property type="protein sequence ID" value="TVO58008.1"/>
    <property type="molecule type" value="Genomic_DNA"/>
</dbReference>
<dbReference type="PIRSF" id="PIRSF005461">
    <property type="entry name" value="23S_rRNA_mtase"/>
    <property type="match status" value="1"/>
</dbReference>
<dbReference type="PANTHER" id="PTHR10920">
    <property type="entry name" value="RIBOSOMAL RNA METHYLTRANSFERASE"/>
    <property type="match status" value="1"/>
</dbReference>
<dbReference type="GO" id="GO:0008650">
    <property type="term" value="F:rRNA (uridine-2'-O-)-methyltransferase activity"/>
    <property type="evidence" value="ECO:0007669"/>
    <property type="project" value="UniProtKB-UniRule"/>
</dbReference>
<dbReference type="Pfam" id="PF01728">
    <property type="entry name" value="FtsJ"/>
    <property type="match status" value="1"/>
</dbReference>
<dbReference type="AlphaFoldDB" id="A0A557QYN0"/>
<evidence type="ECO:0000256" key="3">
    <source>
        <dbReference type="ARBA" id="ARBA00022679"/>
    </source>
</evidence>
<dbReference type="PANTHER" id="PTHR10920:SF18">
    <property type="entry name" value="RRNA METHYLTRANSFERASE 2, MITOCHONDRIAL"/>
    <property type="match status" value="1"/>
</dbReference>
<feature type="domain" description="Ribosomal RNA methyltransferase FtsJ" evidence="13">
    <location>
        <begin position="28"/>
        <end position="203"/>
    </location>
</feature>
<name>A0A557QYN0_9RHOO</name>
<gene>
    <name evidence="11" type="primary">rlmE</name>
    <name evidence="11" type="synonym">ftsJ</name>
    <name evidence="11" type="synonym">rrmJ</name>
    <name evidence="14" type="ORF">FHP91_06285</name>
</gene>
<dbReference type="Gene3D" id="3.40.50.150">
    <property type="entry name" value="Vaccinia Virus protein VP39"/>
    <property type="match status" value="1"/>
</dbReference>
<evidence type="ECO:0000256" key="9">
    <source>
        <dbReference type="ARBA" id="ARBA00042745"/>
    </source>
</evidence>
<accession>A0A557QYN0</accession>
<evidence type="ECO:0000256" key="4">
    <source>
        <dbReference type="ARBA" id="ARBA00022691"/>
    </source>
</evidence>
<keyword evidence="1 11" id="KW-0698">rRNA processing</keyword>
<evidence type="ECO:0000256" key="7">
    <source>
        <dbReference type="ARBA" id="ARBA00041129"/>
    </source>
</evidence>
<dbReference type="HAMAP" id="MF_01547">
    <property type="entry name" value="RNA_methyltr_E"/>
    <property type="match status" value="1"/>
</dbReference>
<organism evidence="14 15">
    <name type="scientific">Denitromonas halophila</name>
    <dbReference type="NCBI Taxonomy" id="1629404"/>
    <lineage>
        <taxon>Bacteria</taxon>
        <taxon>Pseudomonadati</taxon>
        <taxon>Pseudomonadota</taxon>
        <taxon>Betaproteobacteria</taxon>
        <taxon>Rhodocyclales</taxon>
        <taxon>Zoogloeaceae</taxon>
        <taxon>Denitromonas</taxon>
    </lineage>
</organism>
<sequence>MKRSKTSKAWMREHLNDTYVQQARAAGYRARAAYKLLEIDEKDKLIRPGMVVVDLGAAPGSWSQVAAQKVGDNGRVIALDLLEVLGMPRVTFIQGDFQDLAVLRQLESTLDGRPVDLVLSDMAPNVSGIGAADQARSIGLCELALDFAVQNLTPGGNFLVKVFQGSGFDAFRRAMQAAFRSVVVRKPAASRDRSSEVYLLGLGVKSAD</sequence>
<comment type="caution">
    <text evidence="14">The sequence shown here is derived from an EMBL/GenBank/DDBJ whole genome shotgun (WGS) entry which is preliminary data.</text>
</comment>
<evidence type="ECO:0000256" key="2">
    <source>
        <dbReference type="ARBA" id="ARBA00022603"/>
    </source>
</evidence>
<feature type="binding site" evidence="11">
    <location>
        <position position="96"/>
    </location>
    <ligand>
        <name>S-adenosyl-L-methionine</name>
        <dbReference type="ChEBI" id="CHEBI:59789"/>
    </ligand>
</feature>
<evidence type="ECO:0000256" key="8">
    <source>
        <dbReference type="ARBA" id="ARBA00041995"/>
    </source>
</evidence>
<feature type="binding site" evidence="11">
    <location>
        <position position="60"/>
    </location>
    <ligand>
        <name>S-adenosyl-L-methionine</name>
        <dbReference type="ChEBI" id="CHEBI:59789"/>
    </ligand>
</feature>